<dbReference type="AlphaFoldDB" id="A0AAD8FFU6"/>
<gene>
    <name evidence="1" type="ORF">Bpfe_008384</name>
</gene>
<keyword evidence="2" id="KW-1185">Reference proteome</keyword>
<organism evidence="1 2">
    <name type="scientific">Biomphalaria pfeifferi</name>
    <name type="common">Bloodfluke planorb</name>
    <name type="synonym">Freshwater snail</name>
    <dbReference type="NCBI Taxonomy" id="112525"/>
    <lineage>
        <taxon>Eukaryota</taxon>
        <taxon>Metazoa</taxon>
        <taxon>Spiralia</taxon>
        <taxon>Lophotrochozoa</taxon>
        <taxon>Mollusca</taxon>
        <taxon>Gastropoda</taxon>
        <taxon>Heterobranchia</taxon>
        <taxon>Euthyneura</taxon>
        <taxon>Panpulmonata</taxon>
        <taxon>Hygrophila</taxon>
        <taxon>Lymnaeoidea</taxon>
        <taxon>Planorbidae</taxon>
        <taxon>Biomphalaria</taxon>
    </lineage>
</organism>
<sequence>NEVTGVAAESRTWVLVVQQNSVVDISLFTYGRIKKSESVTFLKSSVAYHCEGSSMGVF</sequence>
<evidence type="ECO:0000313" key="1">
    <source>
        <dbReference type="EMBL" id="KAK0062283.1"/>
    </source>
</evidence>
<comment type="caution">
    <text evidence="1">The sequence shown here is derived from an EMBL/GenBank/DDBJ whole genome shotgun (WGS) entry which is preliminary data.</text>
</comment>
<feature type="non-terminal residue" evidence="1">
    <location>
        <position position="1"/>
    </location>
</feature>
<accession>A0AAD8FFU6</accession>
<protein>
    <submittedName>
        <fullName evidence="1">Uncharacterized protein</fullName>
    </submittedName>
</protein>
<proteinExistence type="predicted"/>
<dbReference type="Proteomes" id="UP001233172">
    <property type="component" value="Unassembled WGS sequence"/>
</dbReference>
<reference evidence="1" key="1">
    <citation type="journal article" date="2023" name="PLoS Negl. Trop. Dis.">
        <title>A genome sequence for Biomphalaria pfeifferi, the major vector snail for the human-infecting parasite Schistosoma mansoni.</title>
        <authorList>
            <person name="Bu L."/>
            <person name="Lu L."/>
            <person name="Laidemitt M.R."/>
            <person name="Zhang S.M."/>
            <person name="Mutuku M."/>
            <person name="Mkoji G."/>
            <person name="Steinauer M."/>
            <person name="Loker E.S."/>
        </authorList>
    </citation>
    <scope>NUCLEOTIDE SEQUENCE</scope>
    <source>
        <strain evidence="1">KasaAsao</strain>
    </source>
</reference>
<dbReference type="EMBL" id="JASAOG010000026">
    <property type="protein sequence ID" value="KAK0062283.1"/>
    <property type="molecule type" value="Genomic_DNA"/>
</dbReference>
<evidence type="ECO:0000313" key="2">
    <source>
        <dbReference type="Proteomes" id="UP001233172"/>
    </source>
</evidence>
<name>A0AAD8FFU6_BIOPF</name>
<reference evidence="1" key="2">
    <citation type="submission" date="2023-04" db="EMBL/GenBank/DDBJ databases">
        <authorList>
            <person name="Bu L."/>
            <person name="Lu L."/>
            <person name="Laidemitt M.R."/>
            <person name="Zhang S.M."/>
            <person name="Mutuku M."/>
            <person name="Mkoji G."/>
            <person name="Steinauer M."/>
            <person name="Loker E.S."/>
        </authorList>
    </citation>
    <scope>NUCLEOTIDE SEQUENCE</scope>
    <source>
        <strain evidence="1">KasaAsao</strain>
        <tissue evidence="1">Whole Snail</tissue>
    </source>
</reference>